<evidence type="ECO:0000256" key="1">
    <source>
        <dbReference type="SAM" id="MobiDB-lite"/>
    </source>
</evidence>
<feature type="transmembrane region" description="Helical" evidence="2">
    <location>
        <begin position="234"/>
        <end position="256"/>
    </location>
</feature>
<accession>A0A4S8JHM3</accession>
<feature type="region of interest" description="Disordered" evidence="1">
    <location>
        <begin position="326"/>
        <end position="346"/>
    </location>
</feature>
<proteinExistence type="predicted"/>
<keyword evidence="2" id="KW-1133">Transmembrane helix</keyword>
<comment type="caution">
    <text evidence="3">The sequence shown here is derived from an EMBL/GenBank/DDBJ whole genome shotgun (WGS) entry which is preliminary data.</text>
</comment>
<evidence type="ECO:0000313" key="4">
    <source>
        <dbReference type="Proteomes" id="UP000317650"/>
    </source>
</evidence>
<feature type="compositionally biased region" description="Acidic residues" evidence="1">
    <location>
        <begin position="331"/>
        <end position="345"/>
    </location>
</feature>
<keyword evidence="2" id="KW-0472">Membrane</keyword>
<feature type="transmembrane region" description="Helical" evidence="2">
    <location>
        <begin position="386"/>
        <end position="404"/>
    </location>
</feature>
<protein>
    <submittedName>
        <fullName evidence="3">Uncharacterized protein</fullName>
    </submittedName>
</protein>
<gene>
    <name evidence="3" type="ORF">C4D60_Mb07t23100</name>
</gene>
<reference evidence="3 4" key="1">
    <citation type="journal article" date="2019" name="Nat. Plants">
        <title>Genome sequencing of Musa balbisiana reveals subgenome evolution and function divergence in polyploid bananas.</title>
        <authorList>
            <person name="Yao X."/>
        </authorList>
    </citation>
    <scope>NUCLEOTIDE SEQUENCE [LARGE SCALE GENOMIC DNA]</scope>
    <source>
        <strain evidence="4">cv. DH-PKW</strain>
        <tissue evidence="3">Leaves</tissue>
    </source>
</reference>
<feature type="transmembrane region" description="Helical" evidence="2">
    <location>
        <begin position="38"/>
        <end position="59"/>
    </location>
</feature>
<keyword evidence="4" id="KW-1185">Reference proteome</keyword>
<feature type="transmembrane region" description="Helical" evidence="2">
    <location>
        <begin position="268"/>
        <end position="286"/>
    </location>
</feature>
<feature type="transmembrane region" description="Helical" evidence="2">
    <location>
        <begin position="71"/>
        <end position="91"/>
    </location>
</feature>
<dbReference type="PANTHER" id="PTHR31963">
    <property type="entry name" value="RAS GUANINE NUCLEOTIDE EXCHANGE FACTOR K"/>
    <property type="match status" value="1"/>
</dbReference>
<keyword evidence="2" id="KW-0812">Transmembrane</keyword>
<dbReference type="PANTHER" id="PTHR31963:SF16">
    <property type="entry name" value="OS06G0635200 PROTEIN"/>
    <property type="match status" value="1"/>
</dbReference>
<dbReference type="EMBL" id="PYDT01000005">
    <property type="protein sequence ID" value="THU61421.1"/>
    <property type="molecule type" value="Genomic_DNA"/>
</dbReference>
<evidence type="ECO:0000313" key="3">
    <source>
        <dbReference type="EMBL" id="THU61421.1"/>
    </source>
</evidence>
<dbReference type="STRING" id="52838.A0A4S8JHM3"/>
<organism evidence="3 4">
    <name type="scientific">Musa balbisiana</name>
    <name type="common">Banana</name>
    <dbReference type="NCBI Taxonomy" id="52838"/>
    <lineage>
        <taxon>Eukaryota</taxon>
        <taxon>Viridiplantae</taxon>
        <taxon>Streptophyta</taxon>
        <taxon>Embryophyta</taxon>
        <taxon>Tracheophyta</taxon>
        <taxon>Spermatophyta</taxon>
        <taxon>Magnoliopsida</taxon>
        <taxon>Liliopsida</taxon>
        <taxon>Zingiberales</taxon>
        <taxon>Musaceae</taxon>
        <taxon>Musa</taxon>
    </lineage>
</organism>
<dbReference type="InterPro" id="IPR021924">
    <property type="entry name" value="DUF3537"/>
</dbReference>
<dbReference type="Proteomes" id="UP000317650">
    <property type="component" value="Chromosome 7"/>
</dbReference>
<name>A0A4S8JHM3_MUSBA</name>
<dbReference type="Pfam" id="PF12056">
    <property type="entry name" value="DUF3537"/>
    <property type="match status" value="1"/>
</dbReference>
<dbReference type="AlphaFoldDB" id="A0A4S8JHM3"/>
<evidence type="ECO:0000256" key="2">
    <source>
        <dbReference type="SAM" id="Phobius"/>
    </source>
</evidence>
<sequence>MESEQAAPLLPAIESRRDDELYCLRSCLRWMCLDQSNAVLAVVSWVAFFVLAVAVPAMAHFALSYRRPYDLVVQLSLTVAAALSFLTLSAATRRYGLRHFFFLNKLPGQSARVRLAYAAQLRSSFRLLALFIAPCCAAEVAYKLWWYAFSAIRIPFLENRVATSCVACALELASWTYRAASFFVVCVTFRSICHLQILRLQEFAVAFQAESEAVAVLSEHLRLRRQLKVISHRFRGFILWGLIIVTASQFAAVLVVTRPHSDDNLFNIGELAPCSVVLVTGMLICLHSAAKITHKAQALTSHAAKWHGCATVESFSIDPEAASEVITGGDGDSDEEEDSEEDELEDTKIVHPHVHTISFQKRQALVTYLENNGAGITIFGFTVDRSWLCTIFMLEISLFLWLLGKTIGIS</sequence>